<proteinExistence type="predicted"/>
<evidence type="ECO:0000256" key="3">
    <source>
        <dbReference type="ARBA" id="ARBA00022692"/>
    </source>
</evidence>
<feature type="transmembrane region" description="Helical" evidence="6">
    <location>
        <begin position="543"/>
        <end position="564"/>
    </location>
</feature>
<dbReference type="InterPro" id="IPR042094">
    <property type="entry name" value="T2SS_GspF_sf"/>
</dbReference>
<feature type="transmembrane region" description="Helical" evidence="6">
    <location>
        <begin position="47"/>
        <end position="74"/>
    </location>
</feature>
<comment type="subcellular location">
    <subcellularLocation>
        <location evidence="1">Cell membrane</location>
        <topology evidence="1">Multi-pass membrane protein</topology>
    </subcellularLocation>
</comment>
<dbReference type="PANTHER" id="PTHR35402:SF1">
    <property type="entry name" value="TYPE II SECRETION SYSTEM PROTEIN GSPF DOMAIN-CONTAINING PROTEIN"/>
    <property type="match status" value="1"/>
</dbReference>
<sequence>MRFQPVSRLRQGIHWWVTRDPIRYRSLRADMIAANIGMTVDHYLLRAVAIGMLVGAVWAVIGFLAANLFLTPLLSIRVYNVFNIALPSLVPADISFGFLRVIATAVIFLVGLYLTYAFLIRYPSFQKSSRATKINLLLHNAVSYMYAMRRGGAHMMVIFRSVAENSSIYGEVSHEFRRIVRDTDYFGYDMITAIKHLQETTPSEKMRDFLQDLISVIDSGGDVLEFLGTRVRMYQEEARFEQKTFLNTLQLAAESYVTLFVAGPLFIIIIMVVMGFMGTAPIMELSVVTYLLIPLGSLVFILFIDMISIKGENVERYIGTKWLHEFSDIRTEEREGEDALFAQLERYDRFRKVRGFLRHPFQTFLIEPNRTFYVTVPIALVYIVYTILSTPQYADIEIVIDIIDDHLAFAVLIILLPFGIFYQLWRNKVMGIEAGIPDFLDRLSGINQVGLTLAQAISILVKANLGVLTYEVKRIKRDIEWGANINEALIRFEERIRTPAIARTVTLITKASQMTGDIGEVLNIAARDAEMSEVLKRERFAEMFIYTVIVYLVFFVFLFVVVVIDSQFLSVLADIDTQGLKGVGGAIQMGNAPIMTFERLLYHTCLLQALFSGLIAGEMGEASIRAGIKHAAVMIVITIAVFTIFL</sequence>
<feature type="transmembrane region" description="Helical" evidence="6">
    <location>
        <begin position="94"/>
        <end position="120"/>
    </location>
</feature>
<keyword evidence="9" id="KW-1185">Reference proteome</keyword>
<feature type="transmembrane region" description="Helical" evidence="6">
    <location>
        <begin position="372"/>
        <end position="394"/>
    </location>
</feature>
<evidence type="ECO:0000256" key="6">
    <source>
        <dbReference type="SAM" id="Phobius"/>
    </source>
</evidence>
<name>A0A498H4Q7_9EURY</name>
<dbReference type="AlphaFoldDB" id="A0A498H4Q7"/>
<evidence type="ECO:0000313" key="8">
    <source>
        <dbReference type="EMBL" id="RXE56950.1"/>
    </source>
</evidence>
<dbReference type="GO" id="GO:0005886">
    <property type="term" value="C:plasma membrane"/>
    <property type="evidence" value="ECO:0007669"/>
    <property type="project" value="UniProtKB-SubCell"/>
</dbReference>
<keyword evidence="5 6" id="KW-0472">Membrane</keyword>
<evidence type="ECO:0000256" key="5">
    <source>
        <dbReference type="ARBA" id="ARBA00023136"/>
    </source>
</evidence>
<keyword evidence="3 6" id="KW-0812">Transmembrane</keyword>
<dbReference type="Pfam" id="PF00482">
    <property type="entry name" value="T2SSF"/>
    <property type="match status" value="2"/>
</dbReference>
<dbReference type="PANTHER" id="PTHR35402">
    <property type="entry name" value="INTEGRAL MEMBRANE PROTEIN-RELATED"/>
    <property type="match status" value="1"/>
</dbReference>
<dbReference type="InterPro" id="IPR056569">
    <property type="entry name" value="ArlJ-like"/>
</dbReference>
<evidence type="ECO:0000259" key="7">
    <source>
        <dbReference type="Pfam" id="PF00482"/>
    </source>
</evidence>
<feature type="transmembrane region" description="Helical" evidence="6">
    <location>
        <begin position="256"/>
        <end position="276"/>
    </location>
</feature>
<organism evidence="8 9">
    <name type="scientific">Methanoculleus taiwanensis</name>
    <dbReference type="NCBI Taxonomy" id="1550565"/>
    <lineage>
        <taxon>Archaea</taxon>
        <taxon>Methanobacteriati</taxon>
        <taxon>Methanobacteriota</taxon>
        <taxon>Stenosarchaea group</taxon>
        <taxon>Methanomicrobia</taxon>
        <taxon>Methanomicrobiales</taxon>
        <taxon>Methanomicrobiaceae</taxon>
        <taxon>Methanoculleus</taxon>
    </lineage>
</organism>
<feature type="domain" description="Type II secretion system protein GspF" evidence="7">
    <location>
        <begin position="143"/>
        <end position="270"/>
    </location>
</feature>
<feature type="transmembrane region" description="Helical" evidence="6">
    <location>
        <begin position="600"/>
        <end position="616"/>
    </location>
</feature>
<feature type="transmembrane region" description="Helical" evidence="6">
    <location>
        <begin position="288"/>
        <end position="307"/>
    </location>
</feature>
<gene>
    <name evidence="8" type="ORF">ABH15_02055</name>
</gene>
<dbReference type="InterPro" id="IPR018076">
    <property type="entry name" value="T2SS_GspF_dom"/>
</dbReference>
<evidence type="ECO:0000313" key="9">
    <source>
        <dbReference type="Proteomes" id="UP000290932"/>
    </source>
</evidence>
<dbReference type="Gene3D" id="1.20.81.30">
    <property type="entry name" value="Type II secretion system (T2SS), domain F"/>
    <property type="match status" value="1"/>
</dbReference>
<evidence type="ECO:0000256" key="4">
    <source>
        <dbReference type="ARBA" id="ARBA00022989"/>
    </source>
</evidence>
<feature type="transmembrane region" description="Helical" evidence="6">
    <location>
        <begin position="406"/>
        <end position="425"/>
    </location>
</feature>
<keyword evidence="2" id="KW-1003">Cell membrane</keyword>
<evidence type="ECO:0000256" key="1">
    <source>
        <dbReference type="ARBA" id="ARBA00004651"/>
    </source>
</evidence>
<dbReference type="EMBL" id="LHQS01000001">
    <property type="protein sequence ID" value="RXE56950.1"/>
    <property type="molecule type" value="Genomic_DNA"/>
</dbReference>
<accession>A0A498H4Q7</accession>
<feature type="domain" description="Type II secretion system protein GspF" evidence="7">
    <location>
        <begin position="439"/>
        <end position="564"/>
    </location>
</feature>
<protein>
    <submittedName>
        <fullName evidence="8">Secretion system protein</fullName>
    </submittedName>
</protein>
<dbReference type="Proteomes" id="UP000290932">
    <property type="component" value="Unassembled WGS sequence"/>
</dbReference>
<comment type="caution">
    <text evidence="8">The sequence shown here is derived from an EMBL/GenBank/DDBJ whole genome shotgun (WGS) entry which is preliminary data.</text>
</comment>
<dbReference type="RefSeq" id="WP_128692700.1">
    <property type="nucleotide sequence ID" value="NZ_LHQS01000001.1"/>
</dbReference>
<evidence type="ECO:0000256" key="2">
    <source>
        <dbReference type="ARBA" id="ARBA00022475"/>
    </source>
</evidence>
<reference evidence="8 9" key="1">
    <citation type="journal article" date="2015" name="Int. J. Syst. Evol. Microbiol.">
        <title>Methanoculleus taiwanensis sp. nov., a methanogen isolated from deep marine sediment at the deformation front area near Taiwan.</title>
        <authorList>
            <person name="Weng C.Y."/>
            <person name="Chen S.C."/>
            <person name="Lai M.C."/>
            <person name="Wu S.Y."/>
            <person name="Lin S."/>
            <person name="Yang T.F."/>
            <person name="Chen P.C."/>
        </authorList>
    </citation>
    <scope>NUCLEOTIDE SEQUENCE [LARGE SCALE GENOMIC DNA]</scope>
    <source>
        <strain evidence="8 9">CYW4</strain>
    </source>
</reference>
<keyword evidence="4 6" id="KW-1133">Transmembrane helix</keyword>
<feature type="transmembrane region" description="Helical" evidence="6">
    <location>
        <begin position="628"/>
        <end position="645"/>
    </location>
</feature>
<dbReference type="OrthoDB" id="12374at2157"/>